<reference evidence="2" key="1">
    <citation type="submission" date="2021-03" db="EMBL/GenBank/DDBJ databases">
        <authorList>
            <person name="Peeters C."/>
        </authorList>
    </citation>
    <scope>NUCLEOTIDE SEQUENCE</scope>
    <source>
        <strain evidence="2">LMG 31506</strain>
    </source>
</reference>
<organism evidence="2 3">
    <name type="scientific">Cupriavidus yeoncheonensis</name>
    <dbReference type="NCBI Taxonomy" id="1462994"/>
    <lineage>
        <taxon>Bacteria</taxon>
        <taxon>Pseudomonadati</taxon>
        <taxon>Pseudomonadota</taxon>
        <taxon>Betaproteobacteria</taxon>
        <taxon>Burkholderiales</taxon>
        <taxon>Burkholderiaceae</taxon>
        <taxon>Cupriavidus</taxon>
    </lineage>
</organism>
<dbReference type="AlphaFoldDB" id="A0A916IY16"/>
<feature type="chain" id="PRO_5038000229" description="DUF3016 domain-containing protein" evidence="1">
    <location>
        <begin position="23"/>
        <end position="164"/>
    </location>
</feature>
<name>A0A916IY16_9BURK</name>
<evidence type="ECO:0000313" key="3">
    <source>
        <dbReference type="Proteomes" id="UP000672934"/>
    </source>
</evidence>
<evidence type="ECO:0008006" key="4">
    <source>
        <dbReference type="Google" id="ProtNLM"/>
    </source>
</evidence>
<dbReference type="Pfam" id="PF11454">
    <property type="entry name" value="DUF3016"/>
    <property type="match status" value="1"/>
</dbReference>
<protein>
    <recommendedName>
        <fullName evidence="4">DUF3016 domain-containing protein</fullName>
    </recommendedName>
</protein>
<dbReference type="RefSeq" id="WP_211949675.1">
    <property type="nucleotide sequence ID" value="NZ_CAJPUY010000019.1"/>
</dbReference>
<dbReference type="InterPro" id="IPR021557">
    <property type="entry name" value="DUF3016"/>
</dbReference>
<dbReference type="EMBL" id="CAJPUY010000019">
    <property type="protein sequence ID" value="CAG2153310.1"/>
    <property type="molecule type" value="Genomic_DNA"/>
</dbReference>
<keyword evidence="3" id="KW-1185">Reference proteome</keyword>
<feature type="signal peptide" evidence="1">
    <location>
        <begin position="1"/>
        <end position="22"/>
    </location>
</feature>
<evidence type="ECO:0000313" key="2">
    <source>
        <dbReference type="EMBL" id="CAG2153310.1"/>
    </source>
</evidence>
<dbReference type="Proteomes" id="UP000672934">
    <property type="component" value="Unassembled WGS sequence"/>
</dbReference>
<proteinExistence type="predicted"/>
<sequence length="164" mass="18756">MPRYTLPALVMLALGLPLAAAAAPGTLSVTFVHPESYTDASYHDSYGSDRQVLDEINRHLEKLAARQLPEGYTLSIEVLDIDLAGYVDWRSPSGLRIVRDVTWPKMTLHYVLRHGDQVVAESQDRLSNMNFHWGVNLYHDTDRLRYEKAMLDDWFDRTIVKRVG</sequence>
<gene>
    <name evidence="2" type="ORF">LMG31506_04796</name>
</gene>
<comment type="caution">
    <text evidence="2">The sequence shown here is derived from an EMBL/GenBank/DDBJ whole genome shotgun (WGS) entry which is preliminary data.</text>
</comment>
<keyword evidence="1" id="KW-0732">Signal</keyword>
<accession>A0A916IY16</accession>
<evidence type="ECO:0000256" key="1">
    <source>
        <dbReference type="SAM" id="SignalP"/>
    </source>
</evidence>